<reference evidence="1" key="1">
    <citation type="submission" date="2023-01" db="EMBL/GenBank/DDBJ databases">
        <title>Exophiala dermititidis isolated from Cystic Fibrosis Patient.</title>
        <authorList>
            <person name="Kurbessoian T."/>
            <person name="Crocker A."/>
            <person name="Murante D."/>
            <person name="Hogan D.A."/>
            <person name="Stajich J.E."/>
        </authorList>
    </citation>
    <scope>NUCLEOTIDE SEQUENCE</scope>
    <source>
        <strain evidence="1">Ex8</strain>
    </source>
</reference>
<evidence type="ECO:0000313" key="1">
    <source>
        <dbReference type="EMBL" id="KAJ8994209.1"/>
    </source>
</evidence>
<proteinExistence type="predicted"/>
<protein>
    <submittedName>
        <fullName evidence="1">Uncharacterized protein</fullName>
    </submittedName>
</protein>
<comment type="caution">
    <text evidence="1">The sequence shown here is derived from an EMBL/GenBank/DDBJ whole genome shotgun (WGS) entry which is preliminary data.</text>
</comment>
<dbReference type="AlphaFoldDB" id="A0AAN6F0S4"/>
<dbReference type="Proteomes" id="UP001161757">
    <property type="component" value="Unassembled WGS sequence"/>
</dbReference>
<name>A0AAN6F0S4_EXODE</name>
<dbReference type="EMBL" id="JAJGCB010000003">
    <property type="protein sequence ID" value="KAJ8994209.1"/>
    <property type="molecule type" value="Genomic_DNA"/>
</dbReference>
<gene>
    <name evidence="1" type="ORF">HRR80_002704</name>
</gene>
<accession>A0AAN6F0S4</accession>
<sequence>MHRFRAAAHSTTAYQSNRYQMRTSACRRSRSAASIIRIVFSTVRWRAPIQWALDLRIWEHDEPHYGGKRAIFEDVLCAPCLEYGKRPSTAAIAAREEEIKILSLRLLYHT</sequence>
<organism evidence="1 2">
    <name type="scientific">Exophiala dermatitidis</name>
    <name type="common">Black yeast-like fungus</name>
    <name type="synonym">Wangiella dermatitidis</name>
    <dbReference type="NCBI Taxonomy" id="5970"/>
    <lineage>
        <taxon>Eukaryota</taxon>
        <taxon>Fungi</taxon>
        <taxon>Dikarya</taxon>
        <taxon>Ascomycota</taxon>
        <taxon>Pezizomycotina</taxon>
        <taxon>Eurotiomycetes</taxon>
        <taxon>Chaetothyriomycetidae</taxon>
        <taxon>Chaetothyriales</taxon>
        <taxon>Herpotrichiellaceae</taxon>
        <taxon>Exophiala</taxon>
    </lineage>
</organism>
<evidence type="ECO:0000313" key="2">
    <source>
        <dbReference type="Proteomes" id="UP001161757"/>
    </source>
</evidence>